<name>A0ACC6M4Z8_9BACI</name>
<sequence>MLSKRLEQLAKYLKQPIQFADIGSDHAFLPCYVCLENPTATAIAGEVNQGPFERAKQTVVEHELTDRIEVRKGNGLDVLTKDEVNQITIAGMGGKLICTILDEGKEKLSSVKRLILQPNIDAQLVRKWLNDHQYEVVAEEIISEDGYTYEIIVGDHQANTTNLSEKELLFGPFLLQEQSTVFMDKWTSEKEKRIKLIDQMKKATSIPEEKIDRLKEEITWIEEVIQHDNR</sequence>
<evidence type="ECO:0000313" key="2">
    <source>
        <dbReference type="Proteomes" id="UP001277972"/>
    </source>
</evidence>
<protein>
    <submittedName>
        <fullName evidence="1">tRNA (Adenine(22)-N(1))-methyltransferase TrmK</fullName>
    </submittedName>
</protein>
<accession>A0ACC6M4Z8</accession>
<evidence type="ECO:0000313" key="1">
    <source>
        <dbReference type="EMBL" id="MDX8045963.1"/>
    </source>
</evidence>
<dbReference type="EMBL" id="JAWZSR010000004">
    <property type="protein sequence ID" value="MDX8045963.1"/>
    <property type="molecule type" value="Genomic_DNA"/>
</dbReference>
<proteinExistence type="predicted"/>
<comment type="caution">
    <text evidence="1">The sequence shown here is derived from an EMBL/GenBank/DDBJ whole genome shotgun (WGS) entry which is preliminary data.</text>
</comment>
<reference evidence="1" key="1">
    <citation type="submission" date="2023-11" db="EMBL/GenBank/DDBJ databases">
        <title>Gracilibacillus pellucida a moderately halophilic bacterium isolated from saline soil in Xinjiang province.</title>
        <authorList>
            <person name="Zhang Z."/>
            <person name="Tan F."/>
            <person name="Wang Y."/>
            <person name="Xia M."/>
        </authorList>
    </citation>
    <scope>NUCLEOTIDE SEQUENCE</scope>
    <source>
        <strain evidence="1">S3-1-1</strain>
    </source>
</reference>
<dbReference type="Proteomes" id="UP001277972">
    <property type="component" value="Unassembled WGS sequence"/>
</dbReference>
<organism evidence="1 2">
    <name type="scientific">Gracilibacillus pellucidus</name>
    <dbReference type="NCBI Taxonomy" id="3095368"/>
    <lineage>
        <taxon>Bacteria</taxon>
        <taxon>Bacillati</taxon>
        <taxon>Bacillota</taxon>
        <taxon>Bacilli</taxon>
        <taxon>Bacillales</taxon>
        <taxon>Bacillaceae</taxon>
        <taxon>Gracilibacillus</taxon>
    </lineage>
</organism>
<keyword evidence="2" id="KW-1185">Reference proteome</keyword>
<gene>
    <name evidence="1" type="ORF">SH601_08145</name>
</gene>